<comment type="caution">
    <text evidence="1">The sequence shown here is derived from an EMBL/GenBank/DDBJ whole genome shotgun (WGS) entry which is preliminary data.</text>
</comment>
<accession>A0AAD8CDH9</accession>
<protein>
    <submittedName>
        <fullName evidence="1">Uncharacterized protein</fullName>
    </submittedName>
</protein>
<name>A0AAD8CDH9_BIOPF</name>
<reference evidence="1" key="1">
    <citation type="journal article" date="2023" name="PLoS Negl. Trop. Dis.">
        <title>A genome sequence for Biomphalaria pfeifferi, the major vector snail for the human-infecting parasite Schistosoma mansoni.</title>
        <authorList>
            <person name="Bu L."/>
            <person name="Lu L."/>
            <person name="Laidemitt M.R."/>
            <person name="Zhang S.M."/>
            <person name="Mutuku M."/>
            <person name="Mkoji G."/>
            <person name="Steinauer M."/>
            <person name="Loker E.S."/>
        </authorList>
    </citation>
    <scope>NUCLEOTIDE SEQUENCE</scope>
    <source>
        <strain evidence="1">KasaAsao</strain>
    </source>
</reference>
<evidence type="ECO:0000313" key="2">
    <source>
        <dbReference type="Proteomes" id="UP001233172"/>
    </source>
</evidence>
<gene>
    <name evidence="1" type="ORF">Bpfe_001182</name>
</gene>
<dbReference type="EMBL" id="JASAOG010000002">
    <property type="protein sequence ID" value="KAK0070005.1"/>
    <property type="molecule type" value="Genomic_DNA"/>
</dbReference>
<sequence length="106" mass="11965">MRKHFIVTICADLTDPFVDLNHRPSVRDNIDTDLQAKCAHLRRPATTSCRLLLKLKVAEFFGRDEGSAIGMDIVTDSEQGYSSGHRLLQAQYFCFASVHVLTALWL</sequence>
<dbReference type="Proteomes" id="UP001233172">
    <property type="component" value="Unassembled WGS sequence"/>
</dbReference>
<keyword evidence="2" id="KW-1185">Reference proteome</keyword>
<organism evidence="1 2">
    <name type="scientific">Biomphalaria pfeifferi</name>
    <name type="common">Bloodfluke planorb</name>
    <name type="synonym">Freshwater snail</name>
    <dbReference type="NCBI Taxonomy" id="112525"/>
    <lineage>
        <taxon>Eukaryota</taxon>
        <taxon>Metazoa</taxon>
        <taxon>Spiralia</taxon>
        <taxon>Lophotrochozoa</taxon>
        <taxon>Mollusca</taxon>
        <taxon>Gastropoda</taxon>
        <taxon>Heterobranchia</taxon>
        <taxon>Euthyneura</taxon>
        <taxon>Panpulmonata</taxon>
        <taxon>Hygrophila</taxon>
        <taxon>Lymnaeoidea</taxon>
        <taxon>Planorbidae</taxon>
        <taxon>Biomphalaria</taxon>
    </lineage>
</organism>
<reference evidence="1" key="2">
    <citation type="submission" date="2023-04" db="EMBL/GenBank/DDBJ databases">
        <authorList>
            <person name="Bu L."/>
            <person name="Lu L."/>
            <person name="Laidemitt M.R."/>
            <person name="Zhang S.M."/>
            <person name="Mutuku M."/>
            <person name="Mkoji G."/>
            <person name="Steinauer M."/>
            <person name="Loker E.S."/>
        </authorList>
    </citation>
    <scope>NUCLEOTIDE SEQUENCE</scope>
    <source>
        <strain evidence="1">KasaAsao</strain>
        <tissue evidence="1">Whole Snail</tissue>
    </source>
</reference>
<evidence type="ECO:0000313" key="1">
    <source>
        <dbReference type="EMBL" id="KAK0070005.1"/>
    </source>
</evidence>
<proteinExistence type="predicted"/>
<dbReference type="AlphaFoldDB" id="A0AAD8CDH9"/>